<dbReference type="AlphaFoldDB" id="A0A0D9V2Z3"/>
<dbReference type="SUPFAM" id="SSF48371">
    <property type="entry name" value="ARM repeat"/>
    <property type="match status" value="1"/>
</dbReference>
<dbReference type="HOGENOM" id="CLU_006857_3_1_1"/>
<feature type="transmembrane region" description="Helical" evidence="1">
    <location>
        <begin position="61"/>
        <end position="80"/>
    </location>
</feature>
<feature type="transmembrane region" description="Helical" evidence="1">
    <location>
        <begin position="202"/>
        <end position="222"/>
    </location>
</feature>
<sequence length="815" mass="88719">MAAATPPNEPSIDIAVPVTDDDQPVASALAGDDDERSWKTPQKWLNRFISTVAFMERTGNAVGTLAFTWATVVVLGGFSTDLREDFWYATAIVFLEAFRRLIAVQDNGRHQSAKAVVNPGAPVFPQLGDRDAVPLHHPPDRPVPPAPQQAFPTTWLLKRANTSATGRRVRALLLLAPYATIVALGFAVWLDGAPSGKAVATALPLVFMCFLCQQLIAVREASNVGGATQRRMISAPADDPSVPSQLSPVSSSARRARALLPKMGKILFAAYAPFVVYFMATSFGYLGLYVLFTVVVLGNFQIPVAVARVAISWARLSGRVNRIVTENVNFVPSLKIFYGLVLAQGALTSRRAACLTDPLSVVLRRWLARRCRLGTGSVDLYHEHAYDACMEDGLLASEDDVNIVTFAVETLSTDKPDRKKIRAGLRVLHCFLRSGGSKARLAASEVTTSTHAVATLIRMLGWEPDDEHDIRLLAANVVAELAEEIRIVRFPGTMQLIASLLDARSCYLKKEQGGRGISISAQAAVEVAAAVGNTTSDGSTCCCCFRKPNYHRRIKNLWSLPYEVALDDDEHALPVLGMLILQNLASDPENCAEIGRATSLISKAIGFIAYSGDDGEEHRREQITTSSLKLVSKLAGTKGEIGVVLRQKISDHPLLLSSLAGILEDDGHREQCWAPAMDIIAKLSVDDDTRQEVGEIRVIITKMVREFLLSSRDPLPSLNTHGYPPLWRVAGEALAMLTMGSPGNCLAILKEAKRVKEDDDHGHNLVNDLKNMLLTIRDEDGYRCVVVASLLQNLCAHSGDQLRSHPGSTEHLHLS</sequence>
<dbReference type="STRING" id="77586.A0A0D9V2Z3"/>
<evidence type="ECO:0000313" key="2">
    <source>
        <dbReference type="EnsemblPlants" id="LPERR01G19660.1"/>
    </source>
</evidence>
<keyword evidence="1" id="KW-0812">Transmembrane</keyword>
<keyword evidence="1" id="KW-1133">Transmembrane helix</keyword>
<keyword evidence="3" id="KW-1185">Reference proteome</keyword>
<proteinExistence type="predicted"/>
<dbReference type="InterPro" id="IPR016024">
    <property type="entry name" value="ARM-type_fold"/>
</dbReference>
<reference evidence="3" key="2">
    <citation type="submission" date="2013-12" db="EMBL/GenBank/DDBJ databases">
        <authorList>
            <person name="Yu Y."/>
            <person name="Lee S."/>
            <person name="de Baynast K."/>
            <person name="Wissotski M."/>
            <person name="Liu L."/>
            <person name="Talag J."/>
            <person name="Goicoechea J."/>
            <person name="Angelova A."/>
            <person name="Jetty R."/>
            <person name="Kudrna D."/>
            <person name="Golser W."/>
            <person name="Rivera L."/>
            <person name="Zhang J."/>
            <person name="Wing R."/>
        </authorList>
    </citation>
    <scope>NUCLEOTIDE SEQUENCE</scope>
</reference>
<dbReference type="PANTHER" id="PTHR33115">
    <property type="entry name" value="ARM REPEAT SUPERFAMILY PROTEIN"/>
    <property type="match status" value="1"/>
</dbReference>
<dbReference type="PANTHER" id="PTHR33115:SF37">
    <property type="entry name" value="OS01G0618300 PROTEIN"/>
    <property type="match status" value="1"/>
</dbReference>
<reference evidence="2" key="3">
    <citation type="submission" date="2015-04" db="UniProtKB">
        <authorList>
            <consortium name="EnsemblPlants"/>
        </authorList>
    </citation>
    <scope>IDENTIFICATION</scope>
</reference>
<dbReference type="InterPro" id="IPR011989">
    <property type="entry name" value="ARM-like"/>
</dbReference>
<accession>A0A0D9V2Z3</accession>
<dbReference type="eggNOG" id="ENOG502QRQI">
    <property type="taxonomic scope" value="Eukaryota"/>
</dbReference>
<reference evidence="2 3" key="1">
    <citation type="submission" date="2012-08" db="EMBL/GenBank/DDBJ databases">
        <title>Oryza genome evolution.</title>
        <authorList>
            <person name="Wing R.A."/>
        </authorList>
    </citation>
    <scope>NUCLEOTIDE SEQUENCE</scope>
</reference>
<feature type="transmembrane region" description="Helical" evidence="1">
    <location>
        <begin position="171"/>
        <end position="190"/>
    </location>
</feature>
<evidence type="ECO:0000313" key="3">
    <source>
        <dbReference type="Proteomes" id="UP000032180"/>
    </source>
</evidence>
<dbReference type="Gramene" id="LPERR01G19660.1">
    <property type="protein sequence ID" value="LPERR01G19660.1"/>
    <property type="gene ID" value="LPERR01G19660"/>
</dbReference>
<evidence type="ECO:0000256" key="1">
    <source>
        <dbReference type="SAM" id="Phobius"/>
    </source>
</evidence>
<dbReference type="EnsemblPlants" id="LPERR01G19660.1">
    <property type="protein sequence ID" value="LPERR01G19660.1"/>
    <property type="gene ID" value="LPERR01G19660"/>
</dbReference>
<organism evidence="2 3">
    <name type="scientific">Leersia perrieri</name>
    <dbReference type="NCBI Taxonomy" id="77586"/>
    <lineage>
        <taxon>Eukaryota</taxon>
        <taxon>Viridiplantae</taxon>
        <taxon>Streptophyta</taxon>
        <taxon>Embryophyta</taxon>
        <taxon>Tracheophyta</taxon>
        <taxon>Spermatophyta</taxon>
        <taxon>Magnoliopsida</taxon>
        <taxon>Liliopsida</taxon>
        <taxon>Poales</taxon>
        <taxon>Poaceae</taxon>
        <taxon>BOP clade</taxon>
        <taxon>Oryzoideae</taxon>
        <taxon>Oryzeae</taxon>
        <taxon>Oryzinae</taxon>
        <taxon>Leersia</taxon>
    </lineage>
</organism>
<dbReference type="Proteomes" id="UP000032180">
    <property type="component" value="Chromosome 1"/>
</dbReference>
<keyword evidence="1" id="KW-0472">Membrane</keyword>
<protein>
    <recommendedName>
        <fullName evidence="4">BLE2 protein</fullName>
    </recommendedName>
</protein>
<name>A0A0D9V2Z3_9ORYZ</name>
<dbReference type="Gene3D" id="1.25.10.10">
    <property type="entry name" value="Leucine-rich Repeat Variant"/>
    <property type="match status" value="1"/>
</dbReference>
<evidence type="ECO:0008006" key="4">
    <source>
        <dbReference type="Google" id="ProtNLM"/>
    </source>
</evidence>